<accession>A0A2T6B5C2</accession>
<protein>
    <submittedName>
        <fullName evidence="1">Uncharacterized protein</fullName>
    </submittedName>
</protein>
<keyword evidence="2" id="KW-1185">Reference proteome</keyword>
<dbReference type="Proteomes" id="UP000244069">
    <property type="component" value="Unassembled WGS sequence"/>
</dbReference>
<sequence length="80" mass="9017">MDQIVEGGRTPEGWCQLMAEQGIHLSARTLRQKARQYGAFYAMGQAMFLLPSHVEVILKFEAARRAPGYRRNPSATRSAH</sequence>
<evidence type="ECO:0000313" key="2">
    <source>
        <dbReference type="Proteomes" id="UP000244069"/>
    </source>
</evidence>
<dbReference type="AlphaFoldDB" id="A0A2T6B5C2"/>
<comment type="caution">
    <text evidence="1">The sequence shown here is derived from an EMBL/GenBank/DDBJ whole genome shotgun (WGS) entry which is preliminary data.</text>
</comment>
<name>A0A2T6B5C2_9RHOB</name>
<organism evidence="1 2">
    <name type="scientific">Allosediminivita pacifica</name>
    <dbReference type="NCBI Taxonomy" id="1267769"/>
    <lineage>
        <taxon>Bacteria</taxon>
        <taxon>Pseudomonadati</taxon>
        <taxon>Pseudomonadota</taxon>
        <taxon>Alphaproteobacteria</taxon>
        <taxon>Rhodobacterales</taxon>
        <taxon>Paracoccaceae</taxon>
        <taxon>Allosediminivita</taxon>
    </lineage>
</organism>
<dbReference type="OrthoDB" id="7869377at2"/>
<reference evidence="1 2" key="1">
    <citation type="submission" date="2018-04" db="EMBL/GenBank/DDBJ databases">
        <title>Genomic Encyclopedia of Archaeal and Bacterial Type Strains, Phase II (KMG-II): from individual species to whole genera.</title>
        <authorList>
            <person name="Goeker M."/>
        </authorList>
    </citation>
    <scope>NUCLEOTIDE SEQUENCE [LARGE SCALE GENOMIC DNA]</scope>
    <source>
        <strain evidence="1 2">DSM 29329</strain>
    </source>
</reference>
<proteinExistence type="predicted"/>
<gene>
    <name evidence="1" type="ORF">C8N44_1033</name>
</gene>
<dbReference type="RefSeq" id="WP_146178793.1">
    <property type="nucleotide sequence ID" value="NZ_BMEZ01000003.1"/>
</dbReference>
<evidence type="ECO:0000313" key="1">
    <source>
        <dbReference type="EMBL" id="PTX51260.1"/>
    </source>
</evidence>
<dbReference type="EMBL" id="QBKN01000003">
    <property type="protein sequence ID" value="PTX51260.1"/>
    <property type="molecule type" value="Genomic_DNA"/>
</dbReference>